<dbReference type="EMBL" id="WHOC01000166">
    <property type="protein sequence ID" value="NOU90326.1"/>
    <property type="molecule type" value="Genomic_DNA"/>
</dbReference>
<comment type="caution">
    <text evidence="2">The sequence shown here is derived from an EMBL/GenBank/DDBJ whole genome shotgun (WGS) entry which is preliminary data.</text>
</comment>
<keyword evidence="1" id="KW-0812">Transmembrane</keyword>
<evidence type="ECO:0000313" key="3">
    <source>
        <dbReference type="Proteomes" id="UP000658690"/>
    </source>
</evidence>
<proteinExistence type="predicted"/>
<dbReference type="Proteomes" id="UP000658690">
    <property type="component" value="Unassembled WGS sequence"/>
</dbReference>
<gene>
    <name evidence="2" type="ORF">GC102_31990</name>
</gene>
<reference evidence="2 3" key="1">
    <citation type="submission" date="2019-10" db="EMBL/GenBank/DDBJ databases">
        <title>Description of Paenibacillus choica sp. nov.</title>
        <authorList>
            <person name="Carlier A."/>
            <person name="Qi S."/>
        </authorList>
    </citation>
    <scope>NUCLEOTIDE SEQUENCE [LARGE SCALE GENOMIC DNA]</scope>
    <source>
        <strain evidence="2 3">LMG 31460</strain>
    </source>
</reference>
<feature type="transmembrane region" description="Helical" evidence="1">
    <location>
        <begin position="7"/>
        <end position="29"/>
    </location>
</feature>
<name>A0ABX1ZAG7_9BACL</name>
<protein>
    <submittedName>
        <fullName evidence="2">Uncharacterized protein</fullName>
    </submittedName>
</protein>
<keyword evidence="3" id="KW-1185">Reference proteome</keyword>
<evidence type="ECO:0000256" key="1">
    <source>
        <dbReference type="SAM" id="Phobius"/>
    </source>
</evidence>
<sequence>MLRITSALKVGVIATAVMEIFFRITDSLFSHGVNFAWLNGTSFGLDSQSFSTLIVGYAEILFGGVVFAYLYDRFVPRKNMWTGIGFSVLFAMIIVAGLIMMPIMGATHPLVIVGMIPNPGLFGIGFGIKAGLFNFLGHVIYGIVLGSARQLRLDAREERPGVEHNLN</sequence>
<feature type="transmembrane region" description="Helical" evidence="1">
    <location>
        <begin position="124"/>
        <end position="146"/>
    </location>
</feature>
<feature type="transmembrane region" description="Helical" evidence="1">
    <location>
        <begin position="83"/>
        <end position="104"/>
    </location>
</feature>
<dbReference type="RefSeq" id="WP_171693121.1">
    <property type="nucleotide sequence ID" value="NZ_WHOC01000166.1"/>
</dbReference>
<evidence type="ECO:0000313" key="2">
    <source>
        <dbReference type="EMBL" id="NOU90326.1"/>
    </source>
</evidence>
<keyword evidence="1" id="KW-1133">Transmembrane helix</keyword>
<organism evidence="2 3">
    <name type="scientific">Paenibacillus germinis</name>
    <dbReference type="NCBI Taxonomy" id="2654979"/>
    <lineage>
        <taxon>Bacteria</taxon>
        <taxon>Bacillati</taxon>
        <taxon>Bacillota</taxon>
        <taxon>Bacilli</taxon>
        <taxon>Bacillales</taxon>
        <taxon>Paenibacillaceae</taxon>
        <taxon>Paenibacillus</taxon>
    </lineage>
</organism>
<feature type="transmembrane region" description="Helical" evidence="1">
    <location>
        <begin position="49"/>
        <end position="71"/>
    </location>
</feature>
<keyword evidence="1" id="KW-0472">Membrane</keyword>
<accession>A0ABX1ZAG7</accession>